<accession>A0A6I6EXA1</accession>
<name>A0A6I6EXA1_9CLOT</name>
<dbReference type="AlphaFoldDB" id="A0A6I6EXA1"/>
<keyword evidence="2" id="KW-1185">Reference proteome</keyword>
<organism evidence="1 2">
    <name type="scientific">Clostridium bovifaecis</name>
    <dbReference type="NCBI Taxonomy" id="2184719"/>
    <lineage>
        <taxon>Bacteria</taxon>
        <taxon>Bacillati</taxon>
        <taxon>Bacillota</taxon>
        <taxon>Clostridia</taxon>
        <taxon>Eubacteriales</taxon>
        <taxon>Clostridiaceae</taxon>
        <taxon>Clostridium</taxon>
    </lineage>
</organism>
<evidence type="ECO:0008006" key="3">
    <source>
        <dbReference type="Google" id="ProtNLM"/>
    </source>
</evidence>
<dbReference type="EMBL" id="CP046522">
    <property type="protein sequence ID" value="QGU94871.1"/>
    <property type="molecule type" value="Genomic_DNA"/>
</dbReference>
<dbReference type="Proteomes" id="UP000422764">
    <property type="component" value="Chromosome"/>
</dbReference>
<proteinExistence type="predicted"/>
<gene>
    <name evidence="1" type="ORF">GOM49_06945</name>
</gene>
<evidence type="ECO:0000313" key="1">
    <source>
        <dbReference type="EMBL" id="QGU94871.1"/>
    </source>
</evidence>
<sequence length="31" mass="3360">MNLSQESGANMSEMLKNAVDPNLGIHLDKMA</sequence>
<evidence type="ECO:0000313" key="2">
    <source>
        <dbReference type="Proteomes" id="UP000422764"/>
    </source>
</evidence>
<protein>
    <recommendedName>
        <fullName evidence="3">Motility protein</fullName>
    </recommendedName>
</protein>
<reference evidence="1 2" key="1">
    <citation type="submission" date="2019-12" db="EMBL/GenBank/DDBJ databases">
        <title>Genome sequenceing of Clostridium bovifaecis.</title>
        <authorList>
            <person name="Yao Y."/>
        </authorList>
    </citation>
    <scope>NUCLEOTIDE SEQUENCE [LARGE SCALE GENOMIC DNA]</scope>
    <source>
        <strain evidence="1 2">BXX</strain>
    </source>
</reference>